<proteinExistence type="predicted"/>
<dbReference type="InterPro" id="IPR011437">
    <property type="entry name" value="DUF1540"/>
</dbReference>
<feature type="domain" description="DUF1540" evidence="1">
    <location>
        <begin position="67"/>
        <end position="107"/>
    </location>
</feature>
<gene>
    <name evidence="2" type="ORF">JQM67_05455</name>
</gene>
<evidence type="ECO:0000313" key="3">
    <source>
        <dbReference type="Proteomes" id="UP001299220"/>
    </source>
</evidence>
<name>A0ABS9CN51_9FIRM</name>
<evidence type="ECO:0000259" key="1">
    <source>
        <dbReference type="Pfam" id="PF07561"/>
    </source>
</evidence>
<dbReference type="Proteomes" id="UP001299220">
    <property type="component" value="Unassembled WGS sequence"/>
</dbReference>
<protein>
    <submittedName>
        <fullName evidence="2">DUF1540 domain-containing protein</fullName>
    </submittedName>
</protein>
<organism evidence="2 3">
    <name type="scientific">Anaeromassilibacillus senegalensis</name>
    <dbReference type="NCBI Taxonomy" id="1673717"/>
    <lineage>
        <taxon>Bacteria</taxon>
        <taxon>Bacillati</taxon>
        <taxon>Bacillota</taxon>
        <taxon>Clostridia</taxon>
        <taxon>Eubacteriales</taxon>
        <taxon>Acutalibacteraceae</taxon>
        <taxon>Anaeromassilibacillus</taxon>
    </lineage>
</organism>
<feature type="domain" description="DUF1540" evidence="1">
    <location>
        <begin position="5"/>
        <end position="42"/>
    </location>
</feature>
<dbReference type="Pfam" id="PF07561">
    <property type="entry name" value="DUF1540"/>
    <property type="match status" value="2"/>
</dbReference>
<sequence length="111" mass="12289">MNKLKCKVDTCRHNKDNLCMLNKIQVDGPAAMESRETCCISYAERTNSSQNSSSMGNYSQPSESTDIHCSAEHCTYNENKKCHADCVCVGCCCNDPSVISETECCTFEPRA</sequence>
<reference evidence="2 3" key="1">
    <citation type="submission" date="2020-12" db="EMBL/GenBank/DDBJ databases">
        <title>Whole genome sequences of gut porcine anaerobes.</title>
        <authorList>
            <person name="Kubasova T."/>
            <person name="Jahodarova E."/>
            <person name="Rychlik I."/>
        </authorList>
    </citation>
    <scope>NUCLEOTIDE SEQUENCE [LARGE SCALE GENOMIC DNA]</scope>
    <source>
        <strain evidence="2 3">An867</strain>
    </source>
</reference>
<comment type="caution">
    <text evidence="2">The sequence shown here is derived from an EMBL/GenBank/DDBJ whole genome shotgun (WGS) entry which is preliminary data.</text>
</comment>
<evidence type="ECO:0000313" key="2">
    <source>
        <dbReference type="EMBL" id="MCF2652043.1"/>
    </source>
</evidence>
<dbReference type="EMBL" id="JAFBIT010000001">
    <property type="protein sequence ID" value="MCF2652043.1"/>
    <property type="molecule type" value="Genomic_DNA"/>
</dbReference>
<dbReference type="RefSeq" id="WP_235323066.1">
    <property type="nucleotide sequence ID" value="NZ_JAFBIT010000001.1"/>
</dbReference>
<keyword evidence="3" id="KW-1185">Reference proteome</keyword>
<accession>A0ABS9CN51</accession>